<dbReference type="Pfam" id="PF00149">
    <property type="entry name" value="Metallophos"/>
    <property type="match status" value="1"/>
</dbReference>
<dbReference type="AlphaFoldDB" id="A0A382P4V4"/>
<evidence type="ECO:0000259" key="1">
    <source>
        <dbReference type="Pfam" id="PF00149"/>
    </source>
</evidence>
<sequence>LAADVTSYTFENLNAENYRIWIEAVGRTLNSNALIKFQGTKGAPRNNLKVDKSKGEWSLLVIPDTQNYVDKNAQHKAPLSNMADAFDWIVSIADDLNIKMVQGLGDITQHRTFDSEWEYASEIWYKLEGKVPFAPNIGNHDDETKFKYYFPESRFVNEPWWGGNYDGIINSYQLMTIGNEDYLFANIQCQFGVGCGNGFSEASNWINHVLDSYPDRKVILATHDTWGTHTTKWKNNHKIRDQIIFQHDNIVLTNAGHSRIREVNYIGYGPGGGVSNNFVTNYQFDNSEIMLLRFYVFKPLEDKVYFYTYSPITNEFEVDESSQGSFDLVQADPF</sequence>
<dbReference type="GO" id="GO:0016787">
    <property type="term" value="F:hydrolase activity"/>
    <property type="evidence" value="ECO:0007669"/>
    <property type="project" value="InterPro"/>
</dbReference>
<gene>
    <name evidence="2" type="ORF">METZ01_LOCUS321273</name>
</gene>
<feature type="non-terminal residue" evidence="2">
    <location>
        <position position="1"/>
    </location>
</feature>
<dbReference type="InterPro" id="IPR051918">
    <property type="entry name" value="STPP_CPPED1"/>
</dbReference>
<accession>A0A382P4V4</accession>
<protein>
    <recommendedName>
        <fullName evidence="1">Calcineurin-like phosphoesterase domain-containing protein</fullName>
    </recommendedName>
</protein>
<dbReference type="InterPro" id="IPR029052">
    <property type="entry name" value="Metallo-depent_PP-like"/>
</dbReference>
<dbReference type="PANTHER" id="PTHR43143:SF5">
    <property type="entry name" value="SECRETED PROTEIN"/>
    <property type="match status" value="1"/>
</dbReference>
<dbReference type="InterPro" id="IPR004843">
    <property type="entry name" value="Calcineurin-like_PHP"/>
</dbReference>
<reference evidence="2" key="1">
    <citation type="submission" date="2018-05" db="EMBL/GenBank/DDBJ databases">
        <authorList>
            <person name="Lanie J.A."/>
            <person name="Ng W.-L."/>
            <person name="Kazmierczak K.M."/>
            <person name="Andrzejewski T.M."/>
            <person name="Davidsen T.M."/>
            <person name="Wayne K.J."/>
            <person name="Tettelin H."/>
            <person name="Glass J.I."/>
            <person name="Rusch D."/>
            <person name="Podicherti R."/>
            <person name="Tsui H.-C.T."/>
            <person name="Winkler M.E."/>
        </authorList>
    </citation>
    <scope>NUCLEOTIDE SEQUENCE</scope>
</reference>
<dbReference type="SUPFAM" id="SSF56300">
    <property type="entry name" value="Metallo-dependent phosphatases"/>
    <property type="match status" value="1"/>
</dbReference>
<dbReference type="PANTHER" id="PTHR43143">
    <property type="entry name" value="METALLOPHOSPHOESTERASE, CALCINEURIN SUPERFAMILY"/>
    <property type="match status" value="1"/>
</dbReference>
<feature type="domain" description="Calcineurin-like phosphoesterase" evidence="1">
    <location>
        <begin position="60"/>
        <end position="257"/>
    </location>
</feature>
<dbReference type="EMBL" id="UINC01104906">
    <property type="protein sequence ID" value="SVC68419.1"/>
    <property type="molecule type" value="Genomic_DNA"/>
</dbReference>
<proteinExistence type="predicted"/>
<evidence type="ECO:0000313" key="2">
    <source>
        <dbReference type="EMBL" id="SVC68419.1"/>
    </source>
</evidence>
<organism evidence="2">
    <name type="scientific">marine metagenome</name>
    <dbReference type="NCBI Taxonomy" id="408172"/>
    <lineage>
        <taxon>unclassified sequences</taxon>
        <taxon>metagenomes</taxon>
        <taxon>ecological metagenomes</taxon>
    </lineage>
</organism>
<dbReference type="Gene3D" id="3.60.21.10">
    <property type="match status" value="1"/>
</dbReference>
<name>A0A382P4V4_9ZZZZ</name>